<reference evidence="1" key="1">
    <citation type="submission" date="2020-10" db="EMBL/GenBank/DDBJ databases">
        <authorList>
            <person name="Gilroy R."/>
        </authorList>
    </citation>
    <scope>NUCLEOTIDE SEQUENCE</scope>
    <source>
        <strain evidence="1">USAMLcec3-3695</strain>
    </source>
</reference>
<name>A0A9D1SF94_9FIRM</name>
<dbReference type="Proteomes" id="UP000824109">
    <property type="component" value="Unassembled WGS sequence"/>
</dbReference>
<evidence type="ECO:0000313" key="2">
    <source>
        <dbReference type="Proteomes" id="UP000824109"/>
    </source>
</evidence>
<protein>
    <submittedName>
        <fullName evidence="1">PD-(D/E)XK nuclease family transposase</fullName>
    </submittedName>
</protein>
<dbReference type="EMBL" id="DVNB01000071">
    <property type="protein sequence ID" value="HIU57488.1"/>
    <property type="molecule type" value="Genomic_DNA"/>
</dbReference>
<comment type="caution">
    <text evidence="1">The sequence shown here is derived from an EMBL/GenBank/DDBJ whole genome shotgun (WGS) entry which is preliminary data.</text>
</comment>
<proteinExistence type="predicted"/>
<dbReference type="Pfam" id="PF12784">
    <property type="entry name" value="PDDEXK_2"/>
    <property type="match status" value="1"/>
</dbReference>
<reference evidence="1" key="2">
    <citation type="journal article" date="2021" name="PeerJ">
        <title>Extensive microbial diversity within the chicken gut microbiome revealed by metagenomics and culture.</title>
        <authorList>
            <person name="Gilroy R."/>
            <person name="Ravi A."/>
            <person name="Getino M."/>
            <person name="Pursley I."/>
            <person name="Horton D.L."/>
            <person name="Alikhan N.F."/>
            <person name="Baker D."/>
            <person name="Gharbi K."/>
            <person name="Hall N."/>
            <person name="Watson M."/>
            <person name="Adriaenssens E.M."/>
            <person name="Foster-Nyarko E."/>
            <person name="Jarju S."/>
            <person name="Secka A."/>
            <person name="Antonio M."/>
            <person name="Oren A."/>
            <person name="Chaudhuri R.R."/>
            <person name="La Ragione R."/>
            <person name="Hildebrand F."/>
            <person name="Pallen M.J."/>
        </authorList>
    </citation>
    <scope>NUCLEOTIDE SEQUENCE</scope>
    <source>
        <strain evidence="1">USAMLcec3-3695</strain>
    </source>
</reference>
<sequence length="268" mass="30774">MKSKKTISNDDLRIIRDYRLMDDSFMEVCFSENKKAVELVLGIILGRSLNVIKVITQDSYKNLHGRSIRIDVLAVDEDGVYYNIEIQRSDKGGSPKRARYHSGIIDAAVTEPGEDFNKLPEQYIIFITERDIPGRGMAVYEYVYTEKQLGIPLGDGTHILYVNNEFRDDSDIGKLMQDFAESDPDKMYYDVLAETARYFKESERGVEQMCRVLDMKFEQGYEKGAANMLSTIMQNMNLTEEQVIKALNITPEEYANYKKLASEMRSDA</sequence>
<organism evidence="1 2">
    <name type="scientific">Candidatus Ornithomonoglobus merdipullorum</name>
    <dbReference type="NCBI Taxonomy" id="2840895"/>
    <lineage>
        <taxon>Bacteria</taxon>
        <taxon>Bacillati</taxon>
        <taxon>Bacillota</taxon>
        <taxon>Clostridia</taxon>
        <taxon>Candidatus Ornithomonoglobus</taxon>
    </lineage>
</organism>
<accession>A0A9D1SF94</accession>
<gene>
    <name evidence="1" type="ORF">IAA61_06710</name>
</gene>
<dbReference type="AlphaFoldDB" id="A0A9D1SF94"/>
<evidence type="ECO:0000313" key="1">
    <source>
        <dbReference type="EMBL" id="HIU57488.1"/>
    </source>
</evidence>